<evidence type="ECO:0000313" key="8">
    <source>
        <dbReference type="EMBL" id="GII02064.1"/>
    </source>
</evidence>
<dbReference type="AlphaFoldDB" id="A0A8J3WTN8"/>
<accession>A0A8J3WTN8</accession>
<evidence type="ECO:0000313" key="9">
    <source>
        <dbReference type="Proteomes" id="UP000634476"/>
    </source>
</evidence>
<dbReference type="Proteomes" id="UP000634476">
    <property type="component" value="Unassembled WGS sequence"/>
</dbReference>
<dbReference type="EMBL" id="BOOK01000030">
    <property type="protein sequence ID" value="GII02064.1"/>
    <property type="molecule type" value="Genomic_DNA"/>
</dbReference>
<dbReference type="InterPro" id="IPR036852">
    <property type="entry name" value="Peptidase_S8/S53_dom_sf"/>
</dbReference>
<dbReference type="RefSeq" id="WP_203876418.1">
    <property type="nucleotide sequence ID" value="NZ_BOOK01000030.1"/>
</dbReference>
<dbReference type="CDD" id="cd00306">
    <property type="entry name" value="Peptidases_S8_S53"/>
    <property type="match status" value="1"/>
</dbReference>
<organism evidence="8 9">
    <name type="scientific">Planobispora takensis</name>
    <dbReference type="NCBI Taxonomy" id="1367882"/>
    <lineage>
        <taxon>Bacteria</taxon>
        <taxon>Bacillati</taxon>
        <taxon>Actinomycetota</taxon>
        <taxon>Actinomycetes</taxon>
        <taxon>Streptosporangiales</taxon>
        <taxon>Streptosporangiaceae</taxon>
        <taxon>Planobispora</taxon>
    </lineage>
</organism>
<dbReference type="PANTHER" id="PTHR43806:SF11">
    <property type="entry name" value="CEREVISIN-RELATED"/>
    <property type="match status" value="1"/>
</dbReference>
<dbReference type="GO" id="GO:0006508">
    <property type="term" value="P:proteolysis"/>
    <property type="evidence" value="ECO:0007669"/>
    <property type="project" value="UniProtKB-KW"/>
</dbReference>
<feature type="active site" description="Charge relay system" evidence="5">
    <location>
        <position position="312"/>
    </location>
</feature>
<dbReference type="Pfam" id="PF00082">
    <property type="entry name" value="Peptidase_S8"/>
    <property type="match status" value="1"/>
</dbReference>
<comment type="caution">
    <text evidence="8">The sequence shown here is derived from an EMBL/GenBank/DDBJ whole genome shotgun (WGS) entry which is preliminary data.</text>
</comment>
<dbReference type="SUPFAM" id="SSF52743">
    <property type="entry name" value="Subtilisin-like"/>
    <property type="match status" value="1"/>
</dbReference>
<feature type="active site" description="Charge relay system" evidence="5">
    <location>
        <position position="510"/>
    </location>
</feature>
<dbReference type="PANTHER" id="PTHR43806">
    <property type="entry name" value="PEPTIDASE S8"/>
    <property type="match status" value="1"/>
</dbReference>
<evidence type="ECO:0000259" key="7">
    <source>
        <dbReference type="Pfam" id="PF00082"/>
    </source>
</evidence>
<dbReference type="InterPro" id="IPR023828">
    <property type="entry name" value="Peptidase_S8_Ser-AS"/>
</dbReference>
<comment type="similarity">
    <text evidence="1 5">Belongs to the peptidase S8 family.</text>
</comment>
<keyword evidence="9" id="KW-1185">Reference proteome</keyword>
<evidence type="ECO:0000256" key="4">
    <source>
        <dbReference type="ARBA" id="ARBA00022825"/>
    </source>
</evidence>
<proteinExistence type="inferred from homology"/>
<reference evidence="8" key="1">
    <citation type="submission" date="2021-01" db="EMBL/GenBank/DDBJ databases">
        <title>Whole genome shotgun sequence of Planobispora takensis NBRC 109077.</title>
        <authorList>
            <person name="Komaki H."/>
            <person name="Tamura T."/>
        </authorList>
    </citation>
    <scope>NUCLEOTIDE SEQUENCE</scope>
    <source>
        <strain evidence="8">NBRC 109077</strain>
    </source>
</reference>
<evidence type="ECO:0000256" key="3">
    <source>
        <dbReference type="ARBA" id="ARBA00022801"/>
    </source>
</evidence>
<dbReference type="PROSITE" id="PS51892">
    <property type="entry name" value="SUBTILASE"/>
    <property type="match status" value="1"/>
</dbReference>
<feature type="region of interest" description="Disordered" evidence="6">
    <location>
        <begin position="169"/>
        <end position="193"/>
    </location>
</feature>
<dbReference type="GO" id="GO:0004252">
    <property type="term" value="F:serine-type endopeptidase activity"/>
    <property type="evidence" value="ECO:0007669"/>
    <property type="project" value="UniProtKB-UniRule"/>
</dbReference>
<feature type="active site" description="Charge relay system" evidence="5">
    <location>
        <position position="228"/>
    </location>
</feature>
<dbReference type="InterPro" id="IPR000209">
    <property type="entry name" value="Peptidase_S8/S53_dom"/>
</dbReference>
<evidence type="ECO:0000256" key="6">
    <source>
        <dbReference type="SAM" id="MobiDB-lite"/>
    </source>
</evidence>
<keyword evidence="3 5" id="KW-0378">Hydrolase</keyword>
<evidence type="ECO:0000256" key="2">
    <source>
        <dbReference type="ARBA" id="ARBA00022670"/>
    </source>
</evidence>
<keyword evidence="2 5" id="KW-0645">Protease</keyword>
<keyword evidence="4 5" id="KW-0720">Serine protease</keyword>
<feature type="domain" description="Peptidase S8/S53" evidence="7">
    <location>
        <begin position="307"/>
        <end position="532"/>
    </location>
</feature>
<evidence type="ECO:0000256" key="1">
    <source>
        <dbReference type="ARBA" id="ARBA00011073"/>
    </source>
</evidence>
<name>A0A8J3WTN8_9ACTN</name>
<gene>
    <name evidence="8" type="ORF">Pta02_40720</name>
</gene>
<evidence type="ECO:0000256" key="5">
    <source>
        <dbReference type="PROSITE-ProRule" id="PRU01240"/>
    </source>
</evidence>
<sequence length="563" mass="60017">MRNIRYQQALENAEGQALANDADFRPAPLPTIPEQVLRRHGARVLDPVNAPHADGEPAPNPTIYRTGVLLFPSDVLQDEALMRQIGVALVTVGMRIAEQEREQEQYREQENVWGGYSEDARPMLLRPADGASVVVDAWVALQAIRGGVDPGQVDRIALDHLLITASYTDGRSGIGGEPATDGNGVPELRRSGGNGGYGGRVPLAFAGSVPSRGGPPADGRRALVLIPDSGYGEHPDLQRDDVVNDGFINVEPQLQNDIVDSGLQTVTAIDPAGQQAVIDPAAKQTLEELRNVEDGSPIAQPLVGDLYPYTGHGTFCAGLVRQIAPEARVKAVRVMTGDGLVKESALLAVLKRLSDRMRGGGEVVDVISLSCGYFEERQLDPELTTKLNEHLDELRDLGTVVVAAAGNYASTTPFFPAALAGEDDAAERAPMLAVGALNPEGTVAIFSNYNSWVEWFADGAMLVSTLPTNLNGSYGADIRVEAGAVFGSPARASLDRDNFSSGWGLWHGTSFAAPIVAAEVAKRLMAAGTLQQPQNTHEAAQRAKDAVQRAQMVVNEMKDEFGA</sequence>
<dbReference type="InterPro" id="IPR050131">
    <property type="entry name" value="Peptidase_S8_subtilisin-like"/>
</dbReference>
<dbReference type="GO" id="GO:0005615">
    <property type="term" value="C:extracellular space"/>
    <property type="evidence" value="ECO:0007669"/>
    <property type="project" value="TreeGrafter"/>
</dbReference>
<dbReference type="PROSITE" id="PS00138">
    <property type="entry name" value="SUBTILASE_SER"/>
    <property type="match status" value="1"/>
</dbReference>
<dbReference type="Gene3D" id="3.40.50.200">
    <property type="entry name" value="Peptidase S8/S53 domain"/>
    <property type="match status" value="1"/>
</dbReference>
<protein>
    <submittedName>
        <fullName evidence="8">Peptidase S8</fullName>
    </submittedName>
</protein>